<protein>
    <submittedName>
        <fullName evidence="2">GNAT family N-acetyltransferase</fullName>
    </submittedName>
</protein>
<dbReference type="AlphaFoldDB" id="A0A501W5H2"/>
<dbReference type="GO" id="GO:0016740">
    <property type="term" value="F:transferase activity"/>
    <property type="evidence" value="ECO:0007669"/>
    <property type="project" value="UniProtKB-KW"/>
</dbReference>
<dbReference type="EMBL" id="VFRQ01000012">
    <property type="protein sequence ID" value="TPE42511.1"/>
    <property type="molecule type" value="Genomic_DNA"/>
</dbReference>
<keyword evidence="2" id="KW-0808">Transferase</keyword>
<evidence type="ECO:0000313" key="3">
    <source>
        <dbReference type="Proteomes" id="UP000316727"/>
    </source>
</evidence>
<sequence>MRCTKPVLQPLPKIFNACYMITSLPIPEPLPPDLHQQTKPVQLLQGLQVLQLCADAEFLNHWEHLYQHCPWATVFQSPAFACTWYRHYHTAYQPILVLATQDEQLTGLLALAQDKRGNLVAAGASQAEYQVWLSSEEHAESFINEALTTLRQAFPHQDIHLEYVPAGTPLAWAQDPNGWGAYCISKTARQPLMRLDQEKIAKELKKKNRREKINRLKRAGNLSFEKITTGHTFRNVLDELAVQSDFRKGAMYNKCVFQEDPNRKTFLQDLFRQGLLHATLLKVDQHIVASNVGVIGNNWLHLQGLNTHSPFFAKHSPGILHFLMLSSMLAEEGMAVFDLTPGANPYKDLLATDYTEATTLTIYSEKRLRKAKLKYKVNTILKQQLPKIGLEKHTIGGYKQQAQMLKEKALILQKTGAAPLLQLARQSIQAPYKYKHYALPLPPAAAASPVELQRDSLADLLRYTPGNSLTCRWEFLMEAMKRFELGQHCYTWTANDRLLGWAWLADAKALQAEGIPGAAILENGVALHSVQVPSSAAAALSDFIRAVAAEAGKDSPSQACLFISQNRQQEKALLQLGASKLRQV</sequence>
<comment type="caution">
    <text evidence="2">The sequence shown here is derived from an EMBL/GenBank/DDBJ whole genome shotgun (WGS) entry which is preliminary data.</text>
</comment>
<accession>A0A501W5H2</accession>
<dbReference type="InterPro" id="IPR016181">
    <property type="entry name" value="Acyl_CoA_acyltransferase"/>
</dbReference>
<name>A0A501W5H2_9BACT</name>
<evidence type="ECO:0000313" key="2">
    <source>
        <dbReference type="EMBL" id="TPE42511.1"/>
    </source>
</evidence>
<dbReference type="OrthoDB" id="500470at2"/>
<keyword evidence="3" id="KW-1185">Reference proteome</keyword>
<proteinExistence type="predicted"/>
<gene>
    <name evidence="2" type="ORF">FJM65_18085</name>
</gene>
<dbReference type="Proteomes" id="UP000316727">
    <property type="component" value="Unassembled WGS sequence"/>
</dbReference>
<evidence type="ECO:0000259" key="1">
    <source>
        <dbReference type="Pfam" id="PF13480"/>
    </source>
</evidence>
<dbReference type="InterPro" id="IPR038740">
    <property type="entry name" value="BioF2-like_GNAT_dom"/>
</dbReference>
<reference evidence="2 3" key="1">
    <citation type="submission" date="2019-06" db="EMBL/GenBank/DDBJ databases">
        <title>A novel bacterium of genus Pontibacter, isolated from marine sediment.</title>
        <authorList>
            <person name="Huang H."/>
            <person name="Mo K."/>
            <person name="Hu Y."/>
        </authorList>
    </citation>
    <scope>NUCLEOTIDE SEQUENCE [LARGE SCALE GENOMIC DNA]</scope>
    <source>
        <strain evidence="2 3">HB172049</strain>
    </source>
</reference>
<dbReference type="SUPFAM" id="SSF55729">
    <property type="entry name" value="Acyl-CoA N-acyltransferases (Nat)"/>
    <property type="match status" value="1"/>
</dbReference>
<feature type="domain" description="BioF2-like acetyltransferase" evidence="1">
    <location>
        <begin position="206"/>
        <end position="347"/>
    </location>
</feature>
<dbReference type="Pfam" id="PF13480">
    <property type="entry name" value="Acetyltransf_6"/>
    <property type="match status" value="1"/>
</dbReference>
<organism evidence="2 3">
    <name type="scientific">Pontibacter mangrovi</name>
    <dbReference type="NCBI Taxonomy" id="2589816"/>
    <lineage>
        <taxon>Bacteria</taxon>
        <taxon>Pseudomonadati</taxon>
        <taxon>Bacteroidota</taxon>
        <taxon>Cytophagia</taxon>
        <taxon>Cytophagales</taxon>
        <taxon>Hymenobacteraceae</taxon>
        <taxon>Pontibacter</taxon>
    </lineage>
</organism>